<dbReference type="PROSITE" id="PS50850">
    <property type="entry name" value="MFS"/>
    <property type="match status" value="1"/>
</dbReference>
<dbReference type="GO" id="GO:0022857">
    <property type="term" value="F:transmembrane transporter activity"/>
    <property type="evidence" value="ECO:0007669"/>
    <property type="project" value="InterPro"/>
</dbReference>
<keyword evidence="3 6" id="KW-0812">Transmembrane</keyword>
<dbReference type="CDD" id="cd06173">
    <property type="entry name" value="MFS_MefA_like"/>
    <property type="match status" value="1"/>
</dbReference>
<dbReference type="SUPFAM" id="SSF103473">
    <property type="entry name" value="MFS general substrate transporter"/>
    <property type="match status" value="1"/>
</dbReference>
<evidence type="ECO:0000256" key="4">
    <source>
        <dbReference type="ARBA" id="ARBA00022989"/>
    </source>
</evidence>
<gene>
    <name evidence="8" type="ORF">CFN78_10540</name>
</gene>
<keyword evidence="9" id="KW-1185">Reference proteome</keyword>
<evidence type="ECO:0000256" key="1">
    <source>
        <dbReference type="ARBA" id="ARBA00004651"/>
    </source>
</evidence>
<comment type="caution">
    <text evidence="8">The sequence shown here is derived from an EMBL/GenBank/DDBJ whole genome shotgun (WGS) entry which is preliminary data.</text>
</comment>
<dbReference type="GO" id="GO:0005886">
    <property type="term" value="C:plasma membrane"/>
    <property type="evidence" value="ECO:0007669"/>
    <property type="project" value="UniProtKB-SubCell"/>
</dbReference>
<feature type="domain" description="Major facilitator superfamily (MFS) profile" evidence="7">
    <location>
        <begin position="1"/>
        <end position="413"/>
    </location>
</feature>
<protein>
    <submittedName>
        <fullName evidence="8">MFS transporter</fullName>
    </submittedName>
</protein>
<evidence type="ECO:0000256" key="3">
    <source>
        <dbReference type="ARBA" id="ARBA00022692"/>
    </source>
</evidence>
<name>A0A263D6T2_9PSEU</name>
<dbReference type="PANTHER" id="PTHR23513">
    <property type="entry name" value="INTEGRAL MEMBRANE EFFLUX PROTEIN-RELATED"/>
    <property type="match status" value="1"/>
</dbReference>
<evidence type="ECO:0000313" key="8">
    <source>
        <dbReference type="EMBL" id="OZM73287.1"/>
    </source>
</evidence>
<dbReference type="Pfam" id="PF07690">
    <property type="entry name" value="MFS_1"/>
    <property type="match status" value="1"/>
</dbReference>
<comment type="subcellular location">
    <subcellularLocation>
        <location evidence="1">Cell membrane</location>
        <topology evidence="1">Multi-pass membrane protein</topology>
    </subcellularLocation>
</comment>
<dbReference type="OrthoDB" id="4544213at2"/>
<keyword evidence="5 6" id="KW-0472">Membrane</keyword>
<sequence length="437" mass="46088">MTVSNEEYRVSIPLSRNRNFHLLWITQASSELTNQVFVLVYPLLTLAVLGSPAAAGLVGTALVGAQLAVGLPAGVLADRWDRKRILLLCAGIRTIAYTSIGVAVWQEALTFPHLLVAAAIEGAALAATFPAEEAALPQVVGNDQLQTALALNSARVSLGQLLGNTFGGLLFGLSRVFPFLLNGVLTALSFVVLLFLRIPGRPRPEDTEAEAEHVPPERFWRNLSAGVRWVVQQPIIRLTSICAVALNMSFTAILIIVIMRAEQQNTPSLLIGVMMALLGVGGLLGALAATRLHKMLSPYVAITGVIWISTLLVPLVAFAGHPLVAGGLLAVGAFIAPTANTTIVTYQLLLTPDSMRGRLSGAMGVLDGTAGAIGPALGGVLMQVLGPRDALFVCAVLMLLPAIVSATSPTLRRFRGMADIDEAAGPNGPMQEERINK</sequence>
<dbReference type="InterPro" id="IPR011701">
    <property type="entry name" value="MFS"/>
</dbReference>
<dbReference type="PANTHER" id="PTHR23513:SF6">
    <property type="entry name" value="MAJOR FACILITATOR SUPERFAMILY ASSOCIATED DOMAIN-CONTAINING PROTEIN"/>
    <property type="match status" value="1"/>
</dbReference>
<evidence type="ECO:0000256" key="5">
    <source>
        <dbReference type="ARBA" id="ARBA00023136"/>
    </source>
</evidence>
<organism evidence="8 9">
    <name type="scientific">Amycolatopsis antarctica</name>
    <dbReference type="NCBI Taxonomy" id="1854586"/>
    <lineage>
        <taxon>Bacteria</taxon>
        <taxon>Bacillati</taxon>
        <taxon>Actinomycetota</taxon>
        <taxon>Actinomycetes</taxon>
        <taxon>Pseudonocardiales</taxon>
        <taxon>Pseudonocardiaceae</taxon>
        <taxon>Amycolatopsis</taxon>
    </lineage>
</organism>
<dbReference type="EMBL" id="NKYE01000005">
    <property type="protein sequence ID" value="OZM73287.1"/>
    <property type="molecule type" value="Genomic_DNA"/>
</dbReference>
<feature type="transmembrane region" description="Helical" evidence="6">
    <location>
        <begin position="85"/>
        <end position="105"/>
    </location>
</feature>
<accession>A0A263D6T2</accession>
<feature type="transmembrane region" description="Helical" evidence="6">
    <location>
        <begin position="299"/>
        <end position="319"/>
    </location>
</feature>
<evidence type="ECO:0000259" key="7">
    <source>
        <dbReference type="PROSITE" id="PS50850"/>
    </source>
</evidence>
<reference evidence="8 9" key="1">
    <citation type="submission" date="2017-07" db="EMBL/GenBank/DDBJ databases">
        <title>Amycolatopsis antarcticus sp. nov., isolated from the surface of an Antarcticus brown macroalga.</title>
        <authorList>
            <person name="Wang J."/>
            <person name="Leiva S."/>
            <person name="Huang J."/>
            <person name="Huang Y."/>
        </authorList>
    </citation>
    <scope>NUCLEOTIDE SEQUENCE [LARGE SCALE GENOMIC DNA]</scope>
    <source>
        <strain evidence="8 9">AU-G6</strain>
    </source>
</reference>
<dbReference type="Gene3D" id="1.20.1250.20">
    <property type="entry name" value="MFS general substrate transporter like domains"/>
    <property type="match status" value="1"/>
</dbReference>
<dbReference type="InParanoid" id="A0A263D6T2"/>
<keyword evidence="4 6" id="KW-1133">Transmembrane helix</keyword>
<dbReference type="InterPro" id="IPR020846">
    <property type="entry name" value="MFS_dom"/>
</dbReference>
<feature type="transmembrane region" description="Helical" evidence="6">
    <location>
        <begin position="238"/>
        <end position="261"/>
    </location>
</feature>
<dbReference type="Proteomes" id="UP000242444">
    <property type="component" value="Unassembled WGS sequence"/>
</dbReference>
<feature type="transmembrane region" description="Helical" evidence="6">
    <location>
        <begin position="325"/>
        <end position="349"/>
    </location>
</feature>
<proteinExistence type="predicted"/>
<keyword evidence="2" id="KW-1003">Cell membrane</keyword>
<evidence type="ECO:0000256" key="2">
    <source>
        <dbReference type="ARBA" id="ARBA00022475"/>
    </source>
</evidence>
<dbReference type="InterPro" id="IPR036259">
    <property type="entry name" value="MFS_trans_sf"/>
</dbReference>
<evidence type="ECO:0000313" key="9">
    <source>
        <dbReference type="Proteomes" id="UP000242444"/>
    </source>
</evidence>
<feature type="transmembrane region" description="Helical" evidence="6">
    <location>
        <begin position="390"/>
        <end position="407"/>
    </location>
</feature>
<feature type="transmembrane region" description="Helical" evidence="6">
    <location>
        <begin position="361"/>
        <end position="384"/>
    </location>
</feature>
<feature type="transmembrane region" description="Helical" evidence="6">
    <location>
        <begin position="267"/>
        <end position="287"/>
    </location>
</feature>
<evidence type="ECO:0000256" key="6">
    <source>
        <dbReference type="SAM" id="Phobius"/>
    </source>
</evidence>
<dbReference type="AlphaFoldDB" id="A0A263D6T2"/>
<feature type="transmembrane region" description="Helical" evidence="6">
    <location>
        <begin position="176"/>
        <end position="196"/>
    </location>
</feature>